<comment type="caution">
    <text evidence="2">The sequence shown here is derived from an EMBL/GenBank/DDBJ whole genome shotgun (WGS) entry which is preliminary data.</text>
</comment>
<protein>
    <recommendedName>
        <fullName evidence="4">EF-hand domain-containing protein</fullName>
    </recommendedName>
</protein>
<proteinExistence type="predicted"/>
<dbReference type="RefSeq" id="WP_259037068.1">
    <property type="nucleotide sequence ID" value="NZ_JAJISC010000007.1"/>
</dbReference>
<reference evidence="2" key="1">
    <citation type="submission" date="2021-11" db="EMBL/GenBank/DDBJ databases">
        <title>Halomonas sp., isolated from a coastal aquaculture zone in Dongshan Bay.</title>
        <authorList>
            <person name="Lin W."/>
        </authorList>
    </citation>
    <scope>NUCLEOTIDE SEQUENCE</scope>
    <source>
        <strain evidence="2">Yzlin-01</strain>
    </source>
</reference>
<dbReference type="Proteomes" id="UP001165542">
    <property type="component" value="Unassembled WGS sequence"/>
</dbReference>
<keyword evidence="3" id="KW-1185">Reference proteome</keyword>
<dbReference type="EMBL" id="JAJISC010000007">
    <property type="protein sequence ID" value="MCS2610577.1"/>
    <property type="molecule type" value="Genomic_DNA"/>
</dbReference>
<accession>A0ABT2EG66</accession>
<evidence type="ECO:0000313" key="3">
    <source>
        <dbReference type="Proteomes" id="UP001165542"/>
    </source>
</evidence>
<feature type="signal peptide" evidence="1">
    <location>
        <begin position="1"/>
        <end position="21"/>
    </location>
</feature>
<name>A0ABT2EG66_9GAMM</name>
<sequence length="99" mass="10582">MKLLKPVAVLAIACFSTVAMAERGSGEANRIVYPQSSAQSQGASHVGFDALQTFDRLDTNDSGRITVEAAKSAGLDRVADLDLRHDGYVYRSDLKHTGA</sequence>
<evidence type="ECO:0008006" key="4">
    <source>
        <dbReference type="Google" id="ProtNLM"/>
    </source>
</evidence>
<feature type="chain" id="PRO_5045759882" description="EF-hand domain-containing protein" evidence="1">
    <location>
        <begin position="22"/>
        <end position="99"/>
    </location>
</feature>
<organism evidence="2 3">
    <name type="scientific">Halomonas dongshanensis</name>
    <dbReference type="NCBI Taxonomy" id="2890835"/>
    <lineage>
        <taxon>Bacteria</taxon>
        <taxon>Pseudomonadati</taxon>
        <taxon>Pseudomonadota</taxon>
        <taxon>Gammaproteobacteria</taxon>
        <taxon>Oceanospirillales</taxon>
        <taxon>Halomonadaceae</taxon>
        <taxon>Halomonas</taxon>
    </lineage>
</organism>
<gene>
    <name evidence="2" type="ORF">LLY24_14755</name>
</gene>
<keyword evidence="1" id="KW-0732">Signal</keyword>
<evidence type="ECO:0000313" key="2">
    <source>
        <dbReference type="EMBL" id="MCS2610577.1"/>
    </source>
</evidence>
<evidence type="ECO:0000256" key="1">
    <source>
        <dbReference type="SAM" id="SignalP"/>
    </source>
</evidence>